<organism evidence="6 7">
    <name type="scientific">Paracidovorax anthurii</name>
    <dbReference type="NCBI Taxonomy" id="78229"/>
    <lineage>
        <taxon>Bacteria</taxon>
        <taxon>Pseudomonadati</taxon>
        <taxon>Pseudomonadota</taxon>
        <taxon>Betaproteobacteria</taxon>
        <taxon>Burkholderiales</taxon>
        <taxon>Comamonadaceae</taxon>
        <taxon>Paracidovorax</taxon>
    </lineage>
</organism>
<sequence>MISGMDFVDSATRLGFNFYVSVPCSYLTPLLNGVLSDAKVDHVMASSEGEAVGIAAGAYLGGRLPVVMMQNSGLGNAVNPLTSLNHIFKIPSLLICSWRGSPGVPDEPQHRLMGEITHRLLDTLQIPHGPFPWKPELIGPALQTAREVIDRTQLPYALVVDPNVLETEELKAVGLVRPPSATLRRLGDPAMALPSREDVLRTVVATAPPQAGLIATTGKTGRELFCIEDSHRHLYLVGSMGCASAVGLGAALATDRPIIVLDGDGAALMKLGNLSTIGRYRPSSMVHLVIDNGVHDSTGGQPTNSGNIDFSQIASACGYQVIYSCNGIDAVAEALRSALDSVGPHFIHVRVRPGSMHNLPRPTVSPEEVGRRFSRHLLSDADAKAQAVPERADQVGA</sequence>
<comment type="caution">
    <text evidence="6">The sequence shown here is derived from an EMBL/GenBank/DDBJ whole genome shotgun (WGS) entry which is preliminary data.</text>
</comment>
<evidence type="ECO:0000259" key="5">
    <source>
        <dbReference type="Pfam" id="PF02776"/>
    </source>
</evidence>
<dbReference type="InterPro" id="IPR012001">
    <property type="entry name" value="Thiamin_PyroP_enz_TPP-bd_dom"/>
</dbReference>
<dbReference type="InterPro" id="IPR051818">
    <property type="entry name" value="TPP_dependent_decarboxylase"/>
</dbReference>
<protein>
    <submittedName>
        <fullName evidence="6">Phosphonopyruvate decarboxylase</fullName>
    </submittedName>
</protein>
<evidence type="ECO:0000259" key="4">
    <source>
        <dbReference type="Pfam" id="PF02775"/>
    </source>
</evidence>
<feature type="domain" description="Thiamine pyrophosphate enzyme TPP-binding" evidence="4">
    <location>
        <begin position="236"/>
        <end position="349"/>
    </location>
</feature>
<keyword evidence="1" id="KW-0210">Decarboxylase</keyword>
<dbReference type="RefSeq" id="WP_111879750.1">
    <property type="nucleotide sequence ID" value="NZ_CBCSGC010000074.1"/>
</dbReference>
<keyword evidence="3" id="KW-0456">Lyase</keyword>
<evidence type="ECO:0000256" key="2">
    <source>
        <dbReference type="ARBA" id="ARBA00023052"/>
    </source>
</evidence>
<keyword evidence="6" id="KW-0670">Pyruvate</keyword>
<dbReference type="PANTHER" id="PTHR42818">
    <property type="entry name" value="SULFOPYRUVATE DECARBOXYLASE SUBUNIT ALPHA"/>
    <property type="match status" value="1"/>
</dbReference>
<dbReference type="AlphaFoldDB" id="A0A328YTX9"/>
<gene>
    <name evidence="6" type="ORF">AX018_103943</name>
</gene>
<dbReference type="PANTHER" id="PTHR42818:SF1">
    <property type="entry name" value="SULFOPYRUVATE DECARBOXYLASE"/>
    <property type="match status" value="1"/>
</dbReference>
<evidence type="ECO:0000313" key="6">
    <source>
        <dbReference type="EMBL" id="RAR77200.1"/>
    </source>
</evidence>
<keyword evidence="2" id="KW-0786">Thiamine pyrophosphate</keyword>
<accession>A0A328YTX9</accession>
<dbReference type="Pfam" id="PF02776">
    <property type="entry name" value="TPP_enzyme_N"/>
    <property type="match status" value="1"/>
</dbReference>
<dbReference type="CDD" id="cd07035">
    <property type="entry name" value="TPP_PYR_POX_like"/>
    <property type="match status" value="1"/>
</dbReference>
<dbReference type="Proteomes" id="UP000248856">
    <property type="component" value="Unassembled WGS sequence"/>
</dbReference>
<dbReference type="InterPro" id="IPR017684">
    <property type="entry name" value="Phosphono-pyrv_decarboxylase"/>
</dbReference>
<reference evidence="6 7" key="1">
    <citation type="submission" date="2018-06" db="EMBL/GenBank/DDBJ databases">
        <title>Genomic Encyclopedia of Archaeal and Bacterial Type Strains, Phase II (KMG-II): from individual species to whole genera.</title>
        <authorList>
            <person name="Goeker M."/>
        </authorList>
    </citation>
    <scope>NUCLEOTIDE SEQUENCE [LARGE SCALE GENOMIC DNA]</scope>
    <source>
        <strain evidence="6 7">CFPB 3232</strain>
    </source>
</reference>
<dbReference type="GO" id="GO:0030976">
    <property type="term" value="F:thiamine pyrophosphate binding"/>
    <property type="evidence" value="ECO:0007669"/>
    <property type="project" value="InterPro"/>
</dbReference>
<dbReference type="GO" id="GO:0032923">
    <property type="term" value="P:organic phosphonate biosynthetic process"/>
    <property type="evidence" value="ECO:0007669"/>
    <property type="project" value="InterPro"/>
</dbReference>
<keyword evidence="7" id="KW-1185">Reference proteome</keyword>
<dbReference type="EMBL" id="QLTA01000039">
    <property type="protein sequence ID" value="RAR77200.1"/>
    <property type="molecule type" value="Genomic_DNA"/>
</dbReference>
<dbReference type="SUPFAM" id="SSF52518">
    <property type="entry name" value="Thiamin diphosphate-binding fold (THDP-binding)"/>
    <property type="match status" value="2"/>
</dbReference>
<evidence type="ECO:0000313" key="7">
    <source>
        <dbReference type="Proteomes" id="UP000248856"/>
    </source>
</evidence>
<dbReference type="GO" id="GO:0033980">
    <property type="term" value="F:phosphonopyruvate decarboxylase activity"/>
    <property type="evidence" value="ECO:0007669"/>
    <property type="project" value="InterPro"/>
</dbReference>
<name>A0A328YTX9_9BURK</name>
<dbReference type="NCBIfam" id="TIGR03297">
    <property type="entry name" value="Ppyr-DeCO2ase"/>
    <property type="match status" value="1"/>
</dbReference>
<evidence type="ECO:0000256" key="1">
    <source>
        <dbReference type="ARBA" id="ARBA00022793"/>
    </source>
</evidence>
<proteinExistence type="predicted"/>
<dbReference type="Gene3D" id="3.40.50.970">
    <property type="match status" value="2"/>
</dbReference>
<dbReference type="InterPro" id="IPR011766">
    <property type="entry name" value="TPP_enzyme_TPP-bd"/>
</dbReference>
<dbReference type="Pfam" id="PF02775">
    <property type="entry name" value="TPP_enzyme_C"/>
    <property type="match status" value="1"/>
</dbReference>
<dbReference type="InterPro" id="IPR029061">
    <property type="entry name" value="THDP-binding"/>
</dbReference>
<feature type="domain" description="Thiamine pyrophosphate enzyme N-terminal TPP-binding" evidence="5">
    <location>
        <begin position="7"/>
        <end position="113"/>
    </location>
</feature>
<evidence type="ECO:0000256" key="3">
    <source>
        <dbReference type="ARBA" id="ARBA00023239"/>
    </source>
</evidence>
<dbReference type="OrthoDB" id="9785953at2"/>